<dbReference type="EMBL" id="MLAK01000967">
    <property type="protein sequence ID" value="OHT00197.1"/>
    <property type="molecule type" value="Genomic_DNA"/>
</dbReference>
<evidence type="ECO:0000313" key="1">
    <source>
        <dbReference type="EMBL" id="OHT00197.1"/>
    </source>
</evidence>
<proteinExistence type="predicted"/>
<dbReference type="GeneID" id="94843640"/>
<accession>A0A1J4JSH3</accession>
<dbReference type="VEuPathDB" id="TrichDB:TRFO_33187"/>
<comment type="caution">
    <text evidence="1">The sequence shown here is derived from an EMBL/GenBank/DDBJ whole genome shotgun (WGS) entry which is preliminary data.</text>
</comment>
<dbReference type="OrthoDB" id="10582468at2759"/>
<dbReference type="Proteomes" id="UP000179807">
    <property type="component" value="Unassembled WGS sequence"/>
</dbReference>
<dbReference type="RefSeq" id="XP_068353333.1">
    <property type="nucleotide sequence ID" value="XM_068508936.1"/>
</dbReference>
<protein>
    <submittedName>
        <fullName evidence="1">Uncharacterized protein</fullName>
    </submittedName>
</protein>
<gene>
    <name evidence="1" type="ORF">TRFO_33187</name>
</gene>
<reference evidence="1" key="1">
    <citation type="submission" date="2016-10" db="EMBL/GenBank/DDBJ databases">
        <authorList>
            <person name="Benchimol M."/>
            <person name="Almeida L.G."/>
            <person name="Vasconcelos A.T."/>
            <person name="Perreira-Neves A."/>
            <person name="Rosa I.A."/>
            <person name="Tasca T."/>
            <person name="Bogo M.R."/>
            <person name="de Souza W."/>
        </authorList>
    </citation>
    <scope>NUCLEOTIDE SEQUENCE [LARGE SCALE GENOMIC DNA]</scope>
    <source>
        <strain evidence="1">K</strain>
    </source>
</reference>
<organism evidence="1 2">
    <name type="scientific">Tritrichomonas foetus</name>
    <dbReference type="NCBI Taxonomy" id="1144522"/>
    <lineage>
        <taxon>Eukaryota</taxon>
        <taxon>Metamonada</taxon>
        <taxon>Parabasalia</taxon>
        <taxon>Tritrichomonadida</taxon>
        <taxon>Tritrichomonadidae</taxon>
        <taxon>Tritrichomonas</taxon>
    </lineage>
</organism>
<evidence type="ECO:0000313" key="2">
    <source>
        <dbReference type="Proteomes" id="UP000179807"/>
    </source>
</evidence>
<sequence>MKQNPAYLQKDAVFIQRQKEIQSLHHQLHSVIQEMNEISPVFDKTLGIEEDSFDEEEEIYDSRILNKPEISAEQEVRLLVREIRQLQNDVLTVQHLLYERCRSSQNRNTRVALLSQQLLELSHILEGQLFRAKRLLEQ</sequence>
<keyword evidence="2" id="KW-1185">Reference proteome</keyword>
<dbReference type="AlphaFoldDB" id="A0A1J4JSH3"/>
<name>A0A1J4JSH3_9EUKA</name>